<dbReference type="Gene3D" id="2.10.80.10">
    <property type="entry name" value="Lipase, subunit A"/>
    <property type="match status" value="1"/>
</dbReference>
<keyword evidence="1" id="KW-0732">Signal</keyword>
<name>A0A0K8R4N2_IXORI</name>
<dbReference type="AlphaFoldDB" id="A0A0K8R4N2"/>
<dbReference type="PANTHER" id="PTHR10041">
    <property type="entry name" value="COLIPASE"/>
    <property type="match status" value="1"/>
</dbReference>
<dbReference type="GO" id="GO:0016042">
    <property type="term" value="P:lipid catabolic process"/>
    <property type="evidence" value="ECO:0007669"/>
    <property type="project" value="InterPro"/>
</dbReference>
<evidence type="ECO:0000256" key="1">
    <source>
        <dbReference type="SAM" id="SignalP"/>
    </source>
</evidence>
<dbReference type="GO" id="GO:0005576">
    <property type="term" value="C:extracellular region"/>
    <property type="evidence" value="ECO:0007669"/>
    <property type="project" value="InterPro"/>
</dbReference>
<sequence length="123" mass="13236">MKTDFTALALTFVVASLLADVISSQGQQPVLPGLPSRPTPPGKLGQPCTVYHGCERGLCCLLTNNKNKARATCQRKPGPGEQCSEEQVKGGLYTTHCPCLRGPCPPGPRATCPYLPDYRHMKL</sequence>
<evidence type="ECO:0000313" key="2">
    <source>
        <dbReference type="EMBL" id="JAA65848.1"/>
    </source>
</evidence>
<feature type="signal peptide" evidence="1">
    <location>
        <begin position="1"/>
        <end position="19"/>
    </location>
</feature>
<accession>A0A0K8R4N2</accession>
<dbReference type="GO" id="GO:0008047">
    <property type="term" value="F:enzyme activator activity"/>
    <property type="evidence" value="ECO:0007669"/>
    <property type="project" value="InterPro"/>
</dbReference>
<feature type="chain" id="PRO_5005516168" evidence="1">
    <location>
        <begin position="20"/>
        <end position="123"/>
    </location>
</feature>
<dbReference type="GO" id="GO:0007586">
    <property type="term" value="P:digestion"/>
    <property type="evidence" value="ECO:0007669"/>
    <property type="project" value="InterPro"/>
</dbReference>
<dbReference type="PANTHER" id="PTHR10041:SF5">
    <property type="entry name" value="LEUCINE-RICH COLIPASE-LIKE PROTEIN 1"/>
    <property type="match status" value="1"/>
</dbReference>
<proteinExistence type="evidence at transcript level"/>
<dbReference type="InterPro" id="IPR001981">
    <property type="entry name" value="Colipase"/>
</dbReference>
<protein>
    <submittedName>
        <fullName evidence="2">Putative ixodegrin protein</fullName>
    </submittedName>
</protein>
<organism evidence="2">
    <name type="scientific">Ixodes ricinus</name>
    <name type="common">Common tick</name>
    <name type="synonym">Acarus ricinus</name>
    <dbReference type="NCBI Taxonomy" id="34613"/>
    <lineage>
        <taxon>Eukaryota</taxon>
        <taxon>Metazoa</taxon>
        <taxon>Ecdysozoa</taxon>
        <taxon>Arthropoda</taxon>
        <taxon>Chelicerata</taxon>
        <taxon>Arachnida</taxon>
        <taxon>Acari</taxon>
        <taxon>Parasitiformes</taxon>
        <taxon>Ixodida</taxon>
        <taxon>Ixodoidea</taxon>
        <taxon>Ixodidae</taxon>
        <taxon>Ixodinae</taxon>
        <taxon>Ixodes</taxon>
    </lineage>
</organism>
<reference evidence="2" key="1">
    <citation type="submission" date="2012-12" db="EMBL/GenBank/DDBJ databases">
        <title>Identification and characterization of a phenylalanine ammonia-lyase gene family in Isatis indigotica Fort.</title>
        <authorList>
            <person name="Liu Q."/>
            <person name="Chen J."/>
            <person name="Zhou X."/>
            <person name="Di P."/>
            <person name="Xiao Y."/>
            <person name="Xuan H."/>
            <person name="Zhang L."/>
            <person name="Chen W."/>
        </authorList>
    </citation>
    <scope>NUCLEOTIDE SEQUENCE</scope>
    <source>
        <tissue evidence="2">Salivary gland</tissue>
    </source>
</reference>
<dbReference type="EMBL" id="GADI01007960">
    <property type="protein sequence ID" value="JAA65848.1"/>
    <property type="molecule type" value="mRNA"/>
</dbReference>